<gene>
    <name evidence="1" type="ORF">GCM10010307_14430</name>
</gene>
<dbReference type="EMBL" id="BAAASJ010000018">
    <property type="protein sequence ID" value="GAA2626485.1"/>
    <property type="molecule type" value="Genomic_DNA"/>
</dbReference>
<accession>A0ABP6CX77</accession>
<organism evidence="1 2">
    <name type="scientific">Streptomyces vastus</name>
    <dbReference type="NCBI Taxonomy" id="285451"/>
    <lineage>
        <taxon>Bacteria</taxon>
        <taxon>Bacillati</taxon>
        <taxon>Actinomycetota</taxon>
        <taxon>Actinomycetes</taxon>
        <taxon>Kitasatosporales</taxon>
        <taxon>Streptomycetaceae</taxon>
        <taxon>Streptomyces</taxon>
    </lineage>
</organism>
<evidence type="ECO:0000313" key="1">
    <source>
        <dbReference type="EMBL" id="GAA2626485.1"/>
    </source>
</evidence>
<reference evidence="2" key="1">
    <citation type="journal article" date="2019" name="Int. J. Syst. Evol. Microbiol.">
        <title>The Global Catalogue of Microorganisms (GCM) 10K type strain sequencing project: providing services to taxonomists for standard genome sequencing and annotation.</title>
        <authorList>
            <consortium name="The Broad Institute Genomics Platform"/>
            <consortium name="The Broad Institute Genome Sequencing Center for Infectious Disease"/>
            <person name="Wu L."/>
            <person name="Ma J."/>
        </authorList>
    </citation>
    <scope>NUCLEOTIDE SEQUENCE [LARGE SCALE GENOMIC DNA]</scope>
    <source>
        <strain evidence="2">JCM 4524</strain>
    </source>
</reference>
<sequence length="59" mass="6558">MSCLSRWSSESGSSFHRAMSPPGYVDSDWAGPKSDSSPVRLYARSGKCFTNLKLSYIYC</sequence>
<evidence type="ECO:0000313" key="2">
    <source>
        <dbReference type="Proteomes" id="UP001500151"/>
    </source>
</evidence>
<keyword evidence="2" id="KW-1185">Reference proteome</keyword>
<dbReference type="Proteomes" id="UP001500151">
    <property type="component" value="Unassembled WGS sequence"/>
</dbReference>
<name>A0ABP6CX77_9ACTN</name>
<proteinExistence type="predicted"/>
<protein>
    <submittedName>
        <fullName evidence="1">Uncharacterized protein</fullName>
    </submittedName>
</protein>
<comment type="caution">
    <text evidence="1">The sequence shown here is derived from an EMBL/GenBank/DDBJ whole genome shotgun (WGS) entry which is preliminary data.</text>
</comment>